<reference evidence="1" key="1">
    <citation type="submission" date="2021-02" db="EMBL/GenBank/DDBJ databases">
        <authorList>
            <person name="Dougan E. K."/>
            <person name="Rhodes N."/>
            <person name="Thang M."/>
            <person name="Chan C."/>
        </authorList>
    </citation>
    <scope>NUCLEOTIDE SEQUENCE</scope>
</reference>
<accession>A0A812IZ46</accession>
<dbReference type="AlphaFoldDB" id="A0A812IZ46"/>
<protein>
    <submittedName>
        <fullName evidence="1">Uncharacterized protein</fullName>
    </submittedName>
</protein>
<evidence type="ECO:0000313" key="1">
    <source>
        <dbReference type="EMBL" id="CAE7184025.1"/>
    </source>
</evidence>
<organism evidence="1 2">
    <name type="scientific">Symbiodinium pilosum</name>
    <name type="common">Dinoflagellate</name>
    <dbReference type="NCBI Taxonomy" id="2952"/>
    <lineage>
        <taxon>Eukaryota</taxon>
        <taxon>Sar</taxon>
        <taxon>Alveolata</taxon>
        <taxon>Dinophyceae</taxon>
        <taxon>Suessiales</taxon>
        <taxon>Symbiodiniaceae</taxon>
        <taxon>Symbiodinium</taxon>
    </lineage>
</organism>
<gene>
    <name evidence="1" type="ORF">SPIL2461_LOCUS1206</name>
</gene>
<proteinExistence type="predicted"/>
<comment type="caution">
    <text evidence="1">The sequence shown here is derived from an EMBL/GenBank/DDBJ whole genome shotgun (WGS) entry which is preliminary data.</text>
</comment>
<sequence length="116" mass="13029">MALRATVAPRFFMQRTRTFPRSARSCSTRVPTRTWPSRGRVTSSWRALRQKPLWTRTTGTAYFASIVRVDAPFNSFAPRGLLLCILQLGMEVPESVGPCCKLPHARTHGTLSIAPR</sequence>
<dbReference type="EMBL" id="CAJNIZ010001155">
    <property type="protein sequence ID" value="CAE7184025.1"/>
    <property type="molecule type" value="Genomic_DNA"/>
</dbReference>
<keyword evidence="2" id="KW-1185">Reference proteome</keyword>
<dbReference type="Proteomes" id="UP000649617">
    <property type="component" value="Unassembled WGS sequence"/>
</dbReference>
<name>A0A812IZ46_SYMPI</name>
<evidence type="ECO:0000313" key="2">
    <source>
        <dbReference type="Proteomes" id="UP000649617"/>
    </source>
</evidence>